<sequence length="391" mass="42192">MKHFAVALMTLVALTACKDPAAGVGGGTFSSSEEFSAGLERASLTSLVSNAFFKTGSGTSSNTDGTIKATLYIYVHTLPTTSQLMKVQMLGSDGSSWIIAVTGSPTAPGWFSVDMDLKSDLTGTVTYTIWLVMDDFSTSNKLTTSFNFSAQPGVGSTTEISGLVFDPEPTVAKTSSEAVTENVSFVTVKVSFFIKSVTPGETIVSLRLTGTDGTDEIFPITTPPSVPGWFSQDVTFRYNEVEGHFDFTAWLILDDYTESNKLTDILTILSDKEEGSSTIISRPNFDPTTADSVYETINTVDTIVSYKSTLNFYINTLKTGPKVMLVRLTGTDGTNKSLSVKSDPTVPGWYSTTVTWDVTEKPATGSYTYTVWLEMSDLTVSNKPTTTLSWP</sequence>
<evidence type="ECO:0000313" key="1">
    <source>
        <dbReference type="EMBL" id="VAX24384.1"/>
    </source>
</evidence>
<gene>
    <name evidence="1" type="ORF">MNBD_NITROSPINAE04-455</name>
</gene>
<dbReference type="AlphaFoldDB" id="A0A3B1CK67"/>
<name>A0A3B1CK67_9ZZZZ</name>
<protein>
    <submittedName>
        <fullName evidence="1">Uncharacterized protein</fullName>
    </submittedName>
</protein>
<reference evidence="1" key="1">
    <citation type="submission" date="2018-06" db="EMBL/GenBank/DDBJ databases">
        <authorList>
            <person name="Zhirakovskaya E."/>
        </authorList>
    </citation>
    <scope>NUCLEOTIDE SEQUENCE</scope>
</reference>
<dbReference type="PROSITE" id="PS51257">
    <property type="entry name" value="PROKAR_LIPOPROTEIN"/>
    <property type="match status" value="1"/>
</dbReference>
<proteinExistence type="predicted"/>
<organism evidence="1">
    <name type="scientific">hydrothermal vent metagenome</name>
    <dbReference type="NCBI Taxonomy" id="652676"/>
    <lineage>
        <taxon>unclassified sequences</taxon>
        <taxon>metagenomes</taxon>
        <taxon>ecological metagenomes</taxon>
    </lineage>
</organism>
<accession>A0A3B1CK67</accession>
<dbReference type="EMBL" id="UOGA01000271">
    <property type="protein sequence ID" value="VAX24384.1"/>
    <property type="molecule type" value="Genomic_DNA"/>
</dbReference>